<dbReference type="EMBL" id="PCXU01000025">
    <property type="protein sequence ID" value="PIR43405.1"/>
    <property type="molecule type" value="Genomic_DNA"/>
</dbReference>
<dbReference type="Proteomes" id="UP000230214">
    <property type="component" value="Unassembled WGS sequence"/>
</dbReference>
<accession>A0A2H0RC52</accession>
<organism evidence="1 2">
    <name type="scientific">candidate division WWE3 bacterium CG10_big_fil_rev_8_21_14_0_10_32_10</name>
    <dbReference type="NCBI Taxonomy" id="1975090"/>
    <lineage>
        <taxon>Bacteria</taxon>
        <taxon>Katanobacteria</taxon>
    </lineage>
</organism>
<proteinExistence type="predicted"/>
<evidence type="ECO:0000313" key="1">
    <source>
        <dbReference type="EMBL" id="PIR43405.1"/>
    </source>
</evidence>
<sequence length="73" mass="8380">MKSVKLSSKGQHVIPQNADIILSFVNLIDLHFPSEEIFTKAIDIYKQTSLDITDTFLYLKAKEENQKLSKLKL</sequence>
<comment type="caution">
    <text evidence="1">The sequence shown here is derived from an EMBL/GenBank/DDBJ whole genome shotgun (WGS) entry which is preliminary data.</text>
</comment>
<gene>
    <name evidence="1" type="ORF">COV24_03090</name>
</gene>
<dbReference type="AlphaFoldDB" id="A0A2H0RC52"/>
<name>A0A2H0RC52_UNCKA</name>
<protein>
    <submittedName>
        <fullName evidence="1">Uncharacterized protein</fullName>
    </submittedName>
</protein>
<reference evidence="1 2" key="1">
    <citation type="submission" date="2017-09" db="EMBL/GenBank/DDBJ databases">
        <title>Depth-based differentiation of microbial function through sediment-hosted aquifers and enrichment of novel symbionts in the deep terrestrial subsurface.</title>
        <authorList>
            <person name="Probst A.J."/>
            <person name="Ladd B."/>
            <person name="Jarett J.K."/>
            <person name="Geller-Mcgrath D.E."/>
            <person name="Sieber C.M."/>
            <person name="Emerson J.B."/>
            <person name="Anantharaman K."/>
            <person name="Thomas B.C."/>
            <person name="Malmstrom R."/>
            <person name="Stieglmeier M."/>
            <person name="Klingl A."/>
            <person name="Woyke T."/>
            <person name="Ryan C.M."/>
            <person name="Banfield J.F."/>
        </authorList>
    </citation>
    <scope>NUCLEOTIDE SEQUENCE [LARGE SCALE GENOMIC DNA]</scope>
    <source>
        <strain evidence="1">CG10_big_fil_rev_8_21_14_0_10_32_10</strain>
    </source>
</reference>
<evidence type="ECO:0000313" key="2">
    <source>
        <dbReference type="Proteomes" id="UP000230214"/>
    </source>
</evidence>